<dbReference type="GO" id="GO:0004315">
    <property type="term" value="F:3-oxoacyl-[acyl-carrier-protein] synthase activity"/>
    <property type="evidence" value="ECO:0007669"/>
    <property type="project" value="InterPro"/>
</dbReference>
<evidence type="ECO:0000256" key="2">
    <source>
        <dbReference type="ARBA" id="ARBA00022679"/>
    </source>
</evidence>
<dbReference type="PROSITE" id="PS00098">
    <property type="entry name" value="THIOLASE_1"/>
    <property type="match status" value="1"/>
</dbReference>
<sequence>MNRVVITGIGIHSCLGTDVNEVTESLHAGKSGIVFDQERKDFGFRSALTGAVPMPDLKGKLGRRDRIGLSEEAIYAYVATLQALEQAKMDEEFISKNEVGILYGNDSSAKAVMEAIDLIREKKDTTLLGSGSIFQSMNCTVSMNLSTIFKLKGINFTISAACASGSHAIGLGYHMIRSGMQEQIVCGGAQEVNMYAFGSFDGLGAFSIREDDPTKASRPFDKDRDGLIPSGGAATVILESYESAVKRGAPILGEIVGYGFSSNGEHISNPNLDGQVRALNMALKQQDTPVEDIKYINAHATSTGIGDKFEAQALHEVFHSTRPYVSSTKSMTGHECWMAGASEIVYSLLMMNNDFIAPNINFANPDEDSAKLNIATKTIEQKFDCFLSNSFGFGGTNSSLIIKKYKP</sequence>
<dbReference type="Gene3D" id="3.40.47.10">
    <property type="match status" value="1"/>
</dbReference>
<dbReference type="GO" id="GO:0006633">
    <property type="term" value="P:fatty acid biosynthetic process"/>
    <property type="evidence" value="ECO:0007669"/>
    <property type="project" value="InterPro"/>
</dbReference>
<dbReference type="EMBL" id="CP003156">
    <property type="protein sequence ID" value="AEV32219.1"/>
    <property type="molecule type" value="Genomic_DNA"/>
</dbReference>
<reference evidence="5 6" key="1">
    <citation type="journal article" date="2012" name="Stand. Genomic Sci.">
        <title>Genome sequence of the orange-pigmented seawater bacterium Owenweeksia hongkongensis type strain (UST20020801(T)).</title>
        <authorList>
            <person name="Riedel T."/>
            <person name="Held B."/>
            <person name="Nolan M."/>
            <person name="Lucas S."/>
            <person name="Lapidus A."/>
            <person name="Tice H."/>
            <person name="Del Rio T.G."/>
            <person name="Cheng J.F."/>
            <person name="Han C."/>
            <person name="Tapia R."/>
            <person name="Goodwin L.A."/>
            <person name="Pitluck S."/>
            <person name="Liolios K."/>
            <person name="Mavromatis K."/>
            <person name="Pagani I."/>
            <person name="Ivanova N."/>
            <person name="Mikhailova N."/>
            <person name="Pati A."/>
            <person name="Chen A."/>
            <person name="Palaniappan K."/>
            <person name="Rohde M."/>
            <person name="Tindall B.J."/>
            <person name="Detter J.C."/>
            <person name="Goker M."/>
            <person name="Woyke T."/>
            <person name="Bristow J."/>
            <person name="Eisen J.A."/>
            <person name="Markowitz V."/>
            <person name="Hugenholtz P."/>
            <person name="Klenk H.P."/>
            <person name="Kyrpides N.C."/>
        </authorList>
    </citation>
    <scope>NUCLEOTIDE SEQUENCE</scope>
    <source>
        <strain evidence="6">DSM 17368 / JCM 12287 / NRRL B-23963</strain>
    </source>
</reference>
<dbReference type="SMART" id="SM00825">
    <property type="entry name" value="PKS_KS"/>
    <property type="match status" value="1"/>
</dbReference>
<dbReference type="OrthoDB" id="9808669at2"/>
<gene>
    <name evidence="5" type="ordered locus">Oweho_1214</name>
</gene>
<dbReference type="Pfam" id="PF00109">
    <property type="entry name" value="ketoacyl-synt"/>
    <property type="match status" value="1"/>
</dbReference>
<dbReference type="PANTHER" id="PTHR11712">
    <property type="entry name" value="POLYKETIDE SYNTHASE-RELATED"/>
    <property type="match status" value="1"/>
</dbReference>
<dbReference type="RefSeq" id="WP_014201579.1">
    <property type="nucleotide sequence ID" value="NC_016599.1"/>
</dbReference>
<dbReference type="CDD" id="cd00834">
    <property type="entry name" value="KAS_I_II"/>
    <property type="match status" value="1"/>
</dbReference>
<dbReference type="PATRIC" id="fig|926562.3.peg.1228"/>
<proteinExistence type="inferred from homology"/>
<dbReference type="InterPro" id="IPR000794">
    <property type="entry name" value="Beta-ketoacyl_synthase"/>
</dbReference>
<dbReference type="STRING" id="926562.Oweho_1214"/>
<dbReference type="Pfam" id="PF02801">
    <property type="entry name" value="Ketoacyl-synt_C"/>
    <property type="match status" value="1"/>
</dbReference>
<dbReference type="PROSITE" id="PS00606">
    <property type="entry name" value="KS3_1"/>
    <property type="match status" value="1"/>
</dbReference>
<dbReference type="eggNOG" id="COG0304">
    <property type="taxonomic scope" value="Bacteria"/>
</dbReference>
<dbReference type="InterPro" id="IPR018201">
    <property type="entry name" value="Ketoacyl_synth_AS"/>
</dbReference>
<feature type="domain" description="Ketosynthase family 3 (KS3)" evidence="4">
    <location>
        <begin position="1"/>
        <end position="404"/>
    </location>
</feature>
<dbReference type="PANTHER" id="PTHR11712:SF336">
    <property type="entry name" value="3-OXOACYL-[ACYL-CARRIER-PROTEIN] SYNTHASE, MITOCHONDRIAL"/>
    <property type="match status" value="1"/>
</dbReference>
<dbReference type="InterPro" id="IPR014031">
    <property type="entry name" value="Ketoacyl_synth_C"/>
</dbReference>
<dbReference type="KEGG" id="oho:Oweho_1214"/>
<dbReference type="Proteomes" id="UP000005631">
    <property type="component" value="Chromosome"/>
</dbReference>
<evidence type="ECO:0000313" key="5">
    <source>
        <dbReference type="EMBL" id="AEV32219.1"/>
    </source>
</evidence>
<protein>
    <submittedName>
        <fullName evidence="5">3-oxoacyl-(Acyl-carrier-protein) synthase</fullName>
    </submittedName>
</protein>
<evidence type="ECO:0000259" key="4">
    <source>
        <dbReference type="PROSITE" id="PS52004"/>
    </source>
</evidence>
<accession>G8R629</accession>
<dbReference type="AlphaFoldDB" id="G8R629"/>
<dbReference type="InterPro" id="IPR020615">
    <property type="entry name" value="Thiolase_acyl_enz_int_AS"/>
</dbReference>
<dbReference type="SUPFAM" id="SSF53901">
    <property type="entry name" value="Thiolase-like"/>
    <property type="match status" value="2"/>
</dbReference>
<organism evidence="5 6">
    <name type="scientific">Owenweeksia hongkongensis (strain DSM 17368 / CIP 108786 / JCM 12287 / NRRL B-23963 / UST20020801)</name>
    <dbReference type="NCBI Taxonomy" id="926562"/>
    <lineage>
        <taxon>Bacteria</taxon>
        <taxon>Pseudomonadati</taxon>
        <taxon>Bacteroidota</taxon>
        <taxon>Flavobacteriia</taxon>
        <taxon>Flavobacteriales</taxon>
        <taxon>Owenweeksiaceae</taxon>
        <taxon>Owenweeksia</taxon>
    </lineage>
</organism>
<evidence type="ECO:0000256" key="3">
    <source>
        <dbReference type="RuleBase" id="RU003694"/>
    </source>
</evidence>
<keyword evidence="6" id="KW-1185">Reference proteome</keyword>
<dbReference type="InterPro" id="IPR020841">
    <property type="entry name" value="PKS_Beta-ketoAc_synthase_dom"/>
</dbReference>
<dbReference type="HOGENOM" id="CLU_000022_69_2_10"/>
<evidence type="ECO:0000313" key="6">
    <source>
        <dbReference type="Proteomes" id="UP000005631"/>
    </source>
</evidence>
<dbReference type="InterPro" id="IPR014030">
    <property type="entry name" value="Ketoacyl_synth_N"/>
</dbReference>
<keyword evidence="2 3" id="KW-0808">Transferase</keyword>
<dbReference type="PROSITE" id="PS52004">
    <property type="entry name" value="KS3_2"/>
    <property type="match status" value="1"/>
</dbReference>
<dbReference type="InterPro" id="IPR016039">
    <property type="entry name" value="Thiolase-like"/>
</dbReference>
<name>G8R629_OWEHD</name>
<evidence type="ECO:0000256" key="1">
    <source>
        <dbReference type="ARBA" id="ARBA00008467"/>
    </source>
</evidence>
<comment type="similarity">
    <text evidence="1 3">Belongs to the thiolase-like superfamily. Beta-ketoacyl-ACP synthases family.</text>
</comment>